<comment type="similarity">
    <text evidence="1">Belongs to the methyltransferase superfamily.</text>
</comment>
<sequence>MSLALRSEGAVQVWRIQVLNHMIFPPGVFFKERSPEDGSSTCLCWATAGGGRRHKGHASRMIPSLLATWGAKPGLKVPAVCPEGAAAASMASLRASAPPPEIPEQNCRYREVQYWDQRYLNAADCAPYEWFGDFSSFRSLLEPELRREDRILVLGCGNSALSYELFLGGFPDVTSVDYSSVVVAAMQARYAHVPTLRWETMDVRALDFPSGSFDVVLEKGTLDALLAGERDPWNVSSEGVHTVDQVLSEVSRVLVHGGRFISLTSAAPHFRIRHYAQARYGWSLRHATYGSGFHFHLYIMQKGRELTMAQLAVGTQILSPPRPPTTPCFLQDSDHEDFLSAIQL</sequence>
<evidence type="ECO:0000256" key="10">
    <source>
        <dbReference type="ARBA" id="ARBA00059299"/>
    </source>
</evidence>
<dbReference type="InterPro" id="IPR029063">
    <property type="entry name" value="SAM-dependent_MTases_sf"/>
</dbReference>
<dbReference type="CDD" id="cd02440">
    <property type="entry name" value="AdoMet_MTases"/>
    <property type="match status" value="1"/>
</dbReference>
<keyword evidence="6" id="KW-0007">Acetylation</keyword>
<evidence type="ECO:0000313" key="13">
    <source>
        <dbReference type="Ensembl" id="ENSAMEP00000040347.1"/>
    </source>
</evidence>
<feature type="domain" description="Methyltransferase type 11" evidence="12">
    <location>
        <begin position="153"/>
        <end position="261"/>
    </location>
</feature>
<evidence type="ECO:0000256" key="4">
    <source>
        <dbReference type="ARBA" id="ARBA00022679"/>
    </source>
</evidence>
<dbReference type="GO" id="GO:0032259">
    <property type="term" value="P:methylation"/>
    <property type="evidence" value="ECO:0007669"/>
    <property type="project" value="UniProtKB-KW"/>
</dbReference>
<reference evidence="13" key="2">
    <citation type="submission" date="2025-08" db="UniProtKB">
        <authorList>
            <consortium name="Ensembl"/>
        </authorList>
    </citation>
    <scope>IDENTIFICATION</scope>
</reference>
<evidence type="ECO:0000256" key="2">
    <source>
        <dbReference type="ARBA" id="ARBA00022553"/>
    </source>
</evidence>
<reference evidence="13" key="3">
    <citation type="submission" date="2025-09" db="UniProtKB">
        <authorList>
            <consortium name="Ensembl"/>
        </authorList>
    </citation>
    <scope>IDENTIFICATION</scope>
</reference>
<reference evidence="13 14" key="1">
    <citation type="journal article" date="2010" name="Nature">
        <title>The sequence and de novo assembly of the giant panda genome.</title>
        <authorList>
            <person name="Li R."/>
            <person name="Fan W."/>
            <person name="Tian G."/>
            <person name="Zhu H."/>
            <person name="He L."/>
            <person name="Cai J."/>
            <person name="Huang Q."/>
            <person name="Cai Q."/>
            <person name="Li B."/>
            <person name="Bai Y."/>
            <person name="Zhang Z."/>
            <person name="Zhang Y."/>
            <person name="Wang W."/>
            <person name="Li J."/>
            <person name="Wei F."/>
            <person name="Li H."/>
            <person name="Jian M."/>
            <person name="Li J."/>
            <person name="Zhang Z."/>
            <person name="Nielsen R."/>
            <person name="Li D."/>
            <person name="Gu W."/>
            <person name="Yang Z."/>
            <person name="Xuan Z."/>
            <person name="Ryder O.A."/>
            <person name="Leung F.C."/>
            <person name="Zhou Y."/>
            <person name="Cao J."/>
            <person name="Sun X."/>
            <person name="Fu Y."/>
            <person name="Fang X."/>
            <person name="Guo X."/>
            <person name="Wang B."/>
            <person name="Hou R."/>
            <person name="Shen F."/>
            <person name="Mu B."/>
            <person name="Ni P."/>
            <person name="Lin R."/>
            <person name="Qian W."/>
            <person name="Wang G."/>
            <person name="Yu C."/>
            <person name="Nie W."/>
            <person name="Wang J."/>
            <person name="Wu Z."/>
            <person name="Liang H."/>
            <person name="Min J."/>
            <person name="Wu Q."/>
            <person name="Cheng S."/>
            <person name="Ruan J."/>
            <person name="Wang M."/>
            <person name="Shi Z."/>
            <person name="Wen M."/>
            <person name="Liu B."/>
            <person name="Ren X."/>
            <person name="Zheng H."/>
            <person name="Dong D."/>
            <person name="Cook K."/>
            <person name="Shan G."/>
            <person name="Zhang H."/>
            <person name="Kosiol C."/>
            <person name="Xie X."/>
            <person name="Lu Z."/>
            <person name="Zheng H."/>
            <person name="Li Y."/>
            <person name="Steiner C.C."/>
            <person name="Lam T.T."/>
            <person name="Lin S."/>
            <person name="Zhang Q."/>
            <person name="Li G."/>
            <person name="Tian J."/>
            <person name="Gong T."/>
            <person name="Liu H."/>
            <person name="Zhang D."/>
            <person name="Fang L."/>
            <person name="Ye C."/>
            <person name="Zhang J."/>
            <person name="Hu W."/>
            <person name="Xu A."/>
            <person name="Ren Y."/>
            <person name="Zhang G."/>
            <person name="Bruford M.W."/>
            <person name="Li Q."/>
            <person name="Ma L."/>
            <person name="Guo Y."/>
            <person name="An N."/>
            <person name="Hu Y."/>
            <person name="Zheng Y."/>
            <person name="Shi Y."/>
            <person name="Li Z."/>
            <person name="Liu Q."/>
            <person name="Chen Y."/>
            <person name="Zhao J."/>
            <person name="Qu N."/>
            <person name="Zhao S."/>
            <person name="Tian F."/>
            <person name="Wang X."/>
            <person name="Wang H."/>
            <person name="Xu L."/>
            <person name="Liu X."/>
            <person name="Vinar T."/>
            <person name="Wang Y."/>
            <person name="Lam T.W."/>
            <person name="Yiu S.M."/>
            <person name="Liu S."/>
            <person name="Zhang H."/>
            <person name="Li D."/>
            <person name="Huang Y."/>
            <person name="Wang X."/>
            <person name="Yang G."/>
            <person name="Jiang Z."/>
            <person name="Wang J."/>
            <person name="Qin N."/>
            <person name="Li L."/>
            <person name="Li J."/>
            <person name="Bolund L."/>
            <person name="Kristiansen K."/>
            <person name="Wong G.K."/>
            <person name="Olson M."/>
            <person name="Zhang X."/>
            <person name="Li S."/>
            <person name="Yang H."/>
            <person name="Wang J."/>
            <person name="Wang J."/>
        </authorList>
    </citation>
    <scope>NUCLEOTIDE SEQUENCE [LARGE SCALE GENOMIC DNA]</scope>
</reference>
<organism evidence="13 14">
    <name type="scientific">Ailuropoda melanoleuca</name>
    <name type="common">Giant panda</name>
    <dbReference type="NCBI Taxonomy" id="9646"/>
    <lineage>
        <taxon>Eukaryota</taxon>
        <taxon>Metazoa</taxon>
        <taxon>Chordata</taxon>
        <taxon>Craniata</taxon>
        <taxon>Vertebrata</taxon>
        <taxon>Euteleostomi</taxon>
        <taxon>Mammalia</taxon>
        <taxon>Eutheria</taxon>
        <taxon>Laurasiatheria</taxon>
        <taxon>Carnivora</taxon>
        <taxon>Caniformia</taxon>
        <taxon>Ursidae</taxon>
        <taxon>Ailuropoda</taxon>
    </lineage>
</organism>
<keyword evidence="3" id="KW-0489">Methyltransferase</keyword>
<protein>
    <recommendedName>
        <fullName evidence="11">EEF1A lysine methyltransferase 4</fullName>
    </recommendedName>
</protein>
<evidence type="ECO:0000256" key="8">
    <source>
        <dbReference type="ARBA" id="ARBA00048985"/>
    </source>
</evidence>
<evidence type="ECO:0000256" key="3">
    <source>
        <dbReference type="ARBA" id="ARBA00022603"/>
    </source>
</evidence>
<dbReference type="AlphaFoldDB" id="A0A7N5KML5"/>
<dbReference type="InterPro" id="IPR013216">
    <property type="entry name" value="Methyltransf_11"/>
</dbReference>
<gene>
    <name evidence="13" type="primary">EEF1AKMT4</name>
</gene>
<dbReference type="PANTHER" id="PTHR12176:SF80">
    <property type="entry name" value="EEF1A LYSINE METHYLTRANSFERASE 4"/>
    <property type="match status" value="1"/>
</dbReference>
<keyword evidence="4" id="KW-0808">Transferase</keyword>
<proteinExistence type="inferred from homology"/>
<evidence type="ECO:0000256" key="9">
    <source>
        <dbReference type="ARBA" id="ARBA00052410"/>
    </source>
</evidence>
<dbReference type="Pfam" id="PF08241">
    <property type="entry name" value="Methyltransf_11"/>
    <property type="match status" value="1"/>
</dbReference>
<comment type="catalytic activity">
    <reaction evidence="9">
        <text>N(6),N(6)-dimethyl-L-lysyl-[protein] + S-adenosyl-L-methionine = N(6),N(6),N(6)-trimethyl-L-lysyl-[protein] + S-adenosyl-L-homocysteine + H(+)</text>
        <dbReference type="Rhea" id="RHEA:54200"/>
        <dbReference type="Rhea" id="RHEA-COMP:13826"/>
        <dbReference type="Rhea" id="RHEA-COMP:13827"/>
        <dbReference type="ChEBI" id="CHEBI:15378"/>
        <dbReference type="ChEBI" id="CHEBI:57856"/>
        <dbReference type="ChEBI" id="CHEBI:59789"/>
        <dbReference type="ChEBI" id="CHEBI:61961"/>
        <dbReference type="ChEBI" id="CHEBI:61976"/>
    </reaction>
</comment>
<dbReference type="Gene3D" id="3.40.50.150">
    <property type="entry name" value="Vaccinia Virus protein VP39"/>
    <property type="match status" value="1"/>
</dbReference>
<dbReference type="Ensembl" id="ENSAMET00000033062.1">
    <property type="protein sequence ID" value="ENSAMEP00000040347.1"/>
    <property type="gene ID" value="ENSAMEG00000027986.1"/>
</dbReference>
<evidence type="ECO:0000256" key="5">
    <source>
        <dbReference type="ARBA" id="ARBA00022691"/>
    </source>
</evidence>
<dbReference type="FunFam" id="3.40.50.150:FF:000111">
    <property type="entry name" value="EEF1A lysine methyltransferase 4"/>
    <property type="match status" value="1"/>
</dbReference>
<name>A0A7N5KML5_AILME</name>
<comment type="catalytic activity">
    <reaction evidence="8">
        <text>L-lysyl-[protein] + S-adenosyl-L-methionine = N(6)-methyl-L-lysyl-[protein] + S-adenosyl-L-homocysteine + H(+)</text>
        <dbReference type="Rhea" id="RHEA:51736"/>
        <dbReference type="Rhea" id="RHEA-COMP:9752"/>
        <dbReference type="Rhea" id="RHEA-COMP:13053"/>
        <dbReference type="ChEBI" id="CHEBI:15378"/>
        <dbReference type="ChEBI" id="CHEBI:29969"/>
        <dbReference type="ChEBI" id="CHEBI:57856"/>
        <dbReference type="ChEBI" id="CHEBI:59789"/>
        <dbReference type="ChEBI" id="CHEBI:61929"/>
    </reaction>
</comment>
<evidence type="ECO:0000256" key="1">
    <source>
        <dbReference type="ARBA" id="ARBA00008361"/>
    </source>
</evidence>
<dbReference type="InParanoid" id="A0A7N5KML5"/>
<evidence type="ECO:0000259" key="12">
    <source>
        <dbReference type="Pfam" id="PF08241"/>
    </source>
</evidence>
<dbReference type="GeneTree" id="ENSGT00940000164140"/>
<evidence type="ECO:0000256" key="6">
    <source>
        <dbReference type="ARBA" id="ARBA00022990"/>
    </source>
</evidence>
<accession>A0A7N5KML5</accession>
<dbReference type="SUPFAM" id="SSF53335">
    <property type="entry name" value="S-adenosyl-L-methionine-dependent methyltransferases"/>
    <property type="match status" value="1"/>
</dbReference>
<keyword evidence="14" id="KW-1185">Reference proteome</keyword>
<comment type="catalytic activity">
    <reaction evidence="7">
        <text>N(6)-methyl-L-lysyl-[protein] + S-adenosyl-L-methionine = N(6),N(6)-dimethyl-L-lysyl-[protein] + S-adenosyl-L-homocysteine + H(+)</text>
        <dbReference type="Rhea" id="RHEA:54196"/>
        <dbReference type="Rhea" id="RHEA-COMP:13053"/>
        <dbReference type="Rhea" id="RHEA-COMP:13827"/>
        <dbReference type="ChEBI" id="CHEBI:15378"/>
        <dbReference type="ChEBI" id="CHEBI:57856"/>
        <dbReference type="ChEBI" id="CHEBI:59789"/>
        <dbReference type="ChEBI" id="CHEBI:61929"/>
        <dbReference type="ChEBI" id="CHEBI:61976"/>
    </reaction>
</comment>
<comment type="function">
    <text evidence="10">Protein-lysine methyltransferase that efficiently catalyzes three successive methylations on 'Lys-36' in eukaryotic translation elongation factor 1 alpha (EEF1A1 or EEF1A2).</text>
</comment>
<keyword evidence="2" id="KW-0597">Phosphoprotein</keyword>
<evidence type="ECO:0000313" key="14">
    <source>
        <dbReference type="Proteomes" id="UP000008912"/>
    </source>
</evidence>
<dbReference type="GO" id="GO:0016279">
    <property type="term" value="F:protein-lysine N-methyltransferase activity"/>
    <property type="evidence" value="ECO:0007669"/>
    <property type="project" value="Ensembl"/>
</dbReference>
<dbReference type="InterPro" id="IPR051419">
    <property type="entry name" value="Lys/N-term_MeTrsfase_sf"/>
</dbReference>
<evidence type="ECO:0000256" key="7">
    <source>
        <dbReference type="ARBA" id="ARBA00048653"/>
    </source>
</evidence>
<keyword evidence="5" id="KW-0949">S-adenosyl-L-methionine</keyword>
<dbReference type="Proteomes" id="UP000008912">
    <property type="component" value="Unassembled WGS sequence"/>
</dbReference>
<evidence type="ECO:0000256" key="11">
    <source>
        <dbReference type="ARBA" id="ARBA00067848"/>
    </source>
</evidence>
<dbReference type="PANTHER" id="PTHR12176">
    <property type="entry name" value="SAM-DEPENDENT METHYLTRANSFERASE SUPERFAMILY PROTEIN"/>
    <property type="match status" value="1"/>
</dbReference>